<sequence length="220" mass="25175">MASPKNDSSEIENSRCSANDSYRQQNLLIPDFVEEEVKMDSNQNCIISNKNPINVDNNNNDDNTFLSSTPIDNDKIANRKRRRHSSETDFGRRRSSSAIRNGTSNPQDGDYCQSSKKMMTVTDRSPSLSSIILESCQQMSGSLAGIRLHNRSPSFFVDSREILISDDLDFSLHGRSKIFAVEKTDQSNEKRSTLMDTRKNSTFIEEKIRRMDYCRKNYSF</sequence>
<dbReference type="WBParaSite" id="nRc.2.0.1.t09229-RA">
    <property type="protein sequence ID" value="nRc.2.0.1.t09229-RA"/>
    <property type="gene ID" value="nRc.2.0.1.g09229"/>
</dbReference>
<evidence type="ECO:0000313" key="3">
    <source>
        <dbReference type="WBParaSite" id="nRc.2.0.1.t09229-RA"/>
    </source>
</evidence>
<proteinExistence type="predicted"/>
<feature type="region of interest" description="Disordered" evidence="1">
    <location>
        <begin position="48"/>
        <end position="113"/>
    </location>
</feature>
<keyword evidence="2" id="KW-1185">Reference proteome</keyword>
<evidence type="ECO:0000256" key="1">
    <source>
        <dbReference type="SAM" id="MobiDB-lite"/>
    </source>
</evidence>
<feature type="compositionally biased region" description="Low complexity" evidence="1">
    <location>
        <begin position="49"/>
        <end position="63"/>
    </location>
</feature>
<evidence type="ECO:0000313" key="2">
    <source>
        <dbReference type="Proteomes" id="UP000887565"/>
    </source>
</evidence>
<name>A0A915I7B0_ROMCU</name>
<dbReference type="Proteomes" id="UP000887565">
    <property type="component" value="Unplaced"/>
</dbReference>
<dbReference type="AlphaFoldDB" id="A0A915I7B0"/>
<reference evidence="3" key="1">
    <citation type="submission" date="2022-11" db="UniProtKB">
        <authorList>
            <consortium name="WormBaseParasite"/>
        </authorList>
    </citation>
    <scope>IDENTIFICATION</scope>
</reference>
<accession>A0A915I7B0</accession>
<protein>
    <submittedName>
        <fullName evidence="3">Uncharacterized protein</fullName>
    </submittedName>
</protein>
<feature type="compositionally biased region" description="Polar residues" evidence="1">
    <location>
        <begin position="96"/>
        <end position="113"/>
    </location>
</feature>
<organism evidence="2 3">
    <name type="scientific">Romanomermis culicivorax</name>
    <name type="common">Nematode worm</name>
    <dbReference type="NCBI Taxonomy" id="13658"/>
    <lineage>
        <taxon>Eukaryota</taxon>
        <taxon>Metazoa</taxon>
        <taxon>Ecdysozoa</taxon>
        <taxon>Nematoda</taxon>
        <taxon>Enoplea</taxon>
        <taxon>Dorylaimia</taxon>
        <taxon>Mermithida</taxon>
        <taxon>Mermithoidea</taxon>
        <taxon>Mermithidae</taxon>
        <taxon>Romanomermis</taxon>
    </lineage>
</organism>